<dbReference type="Pfam" id="PF16925">
    <property type="entry name" value="TetR_C_13"/>
    <property type="match status" value="1"/>
</dbReference>
<dbReference type="InterPro" id="IPR009057">
    <property type="entry name" value="Homeodomain-like_sf"/>
</dbReference>
<evidence type="ECO:0000256" key="1">
    <source>
        <dbReference type="ARBA" id="ARBA00023015"/>
    </source>
</evidence>
<dbReference type="RefSeq" id="WP_180570600.1">
    <property type="nucleotide sequence ID" value="NZ_JACCKB010000045.1"/>
</dbReference>
<dbReference type="PROSITE" id="PS50977">
    <property type="entry name" value="HTH_TETR_2"/>
    <property type="match status" value="1"/>
</dbReference>
<dbReference type="InterPro" id="IPR036271">
    <property type="entry name" value="Tet_transcr_reg_TetR-rel_C_sf"/>
</dbReference>
<gene>
    <name evidence="6" type="ORF">H0A36_21515</name>
</gene>
<reference evidence="6 7" key="1">
    <citation type="submission" date="2020-07" db="EMBL/GenBank/DDBJ databases">
        <title>Endozoicomonas sp. nov., isolated from sediment.</title>
        <authorList>
            <person name="Gu T."/>
        </authorList>
    </citation>
    <scope>NUCLEOTIDE SEQUENCE [LARGE SCALE GENOMIC DNA]</scope>
    <source>
        <strain evidence="6 7">SM1973</strain>
    </source>
</reference>
<dbReference type="InterPro" id="IPR001647">
    <property type="entry name" value="HTH_TetR"/>
</dbReference>
<protein>
    <submittedName>
        <fullName evidence="6">TetR/AcrR family transcriptional regulator</fullName>
    </submittedName>
</protein>
<dbReference type="Pfam" id="PF00440">
    <property type="entry name" value="TetR_N"/>
    <property type="match status" value="1"/>
</dbReference>
<keyword evidence="1" id="KW-0805">Transcription regulation</keyword>
<comment type="caution">
    <text evidence="6">The sequence shown here is derived from an EMBL/GenBank/DDBJ whole genome shotgun (WGS) entry which is preliminary data.</text>
</comment>
<accession>A0A853IDH1</accession>
<evidence type="ECO:0000256" key="2">
    <source>
        <dbReference type="ARBA" id="ARBA00023125"/>
    </source>
</evidence>
<dbReference type="AlphaFoldDB" id="A0A853IDH1"/>
<feature type="domain" description="HTH tetR-type" evidence="5">
    <location>
        <begin position="6"/>
        <end position="66"/>
    </location>
</feature>
<keyword evidence="3" id="KW-0804">Transcription</keyword>
<dbReference type="EMBL" id="JACCKB010000045">
    <property type="protein sequence ID" value="NYZ68598.1"/>
    <property type="molecule type" value="Genomic_DNA"/>
</dbReference>
<evidence type="ECO:0000259" key="5">
    <source>
        <dbReference type="PROSITE" id="PS50977"/>
    </source>
</evidence>
<evidence type="ECO:0000256" key="3">
    <source>
        <dbReference type="ARBA" id="ARBA00023163"/>
    </source>
</evidence>
<keyword evidence="2 4" id="KW-0238">DNA-binding</keyword>
<sequence>MGRPIEFNRDEVLDQALEVFWNTGYTATSVADLVEATSLKPGSLYAAFKSKRGLYMAAIDCYAQRRLDKQVCCFESVDSPLTAIKLYFEQLAADILLDNESKGCFLVNTLLEVAPHDEGIHQKVSSYLRQIEAGLRHMIEKAQKCGEISAEKDPKILSQLLMLGITGLRVLTGTKPDKQDLDRILAQLLSNLTSQ</sequence>
<dbReference type="GO" id="GO:0003677">
    <property type="term" value="F:DNA binding"/>
    <property type="evidence" value="ECO:0007669"/>
    <property type="project" value="UniProtKB-UniRule"/>
</dbReference>
<evidence type="ECO:0000313" key="6">
    <source>
        <dbReference type="EMBL" id="NYZ68598.1"/>
    </source>
</evidence>
<keyword evidence="7" id="KW-1185">Reference proteome</keyword>
<name>A0A853IDH1_9GAMM</name>
<dbReference type="InterPro" id="IPR011075">
    <property type="entry name" value="TetR_C"/>
</dbReference>
<dbReference type="Proteomes" id="UP000569732">
    <property type="component" value="Unassembled WGS sequence"/>
</dbReference>
<dbReference type="SUPFAM" id="SSF46689">
    <property type="entry name" value="Homeodomain-like"/>
    <property type="match status" value="1"/>
</dbReference>
<feature type="DNA-binding region" description="H-T-H motif" evidence="4">
    <location>
        <begin position="29"/>
        <end position="48"/>
    </location>
</feature>
<evidence type="ECO:0000313" key="7">
    <source>
        <dbReference type="Proteomes" id="UP000569732"/>
    </source>
</evidence>
<dbReference type="Gene3D" id="1.10.10.60">
    <property type="entry name" value="Homeodomain-like"/>
    <property type="match status" value="1"/>
</dbReference>
<organism evidence="6 7">
    <name type="scientific">Spartinivicinus marinus</name>
    <dbReference type="NCBI Taxonomy" id="2994442"/>
    <lineage>
        <taxon>Bacteria</taxon>
        <taxon>Pseudomonadati</taxon>
        <taxon>Pseudomonadota</taxon>
        <taxon>Gammaproteobacteria</taxon>
        <taxon>Oceanospirillales</taxon>
        <taxon>Zooshikellaceae</taxon>
        <taxon>Spartinivicinus</taxon>
    </lineage>
</organism>
<evidence type="ECO:0000256" key="4">
    <source>
        <dbReference type="PROSITE-ProRule" id="PRU00335"/>
    </source>
</evidence>
<dbReference type="PANTHER" id="PTHR47506:SF10">
    <property type="entry name" value="TRANSCRIPTIONAL REGULATORY PROTEIN"/>
    <property type="match status" value="1"/>
</dbReference>
<dbReference type="SUPFAM" id="SSF48498">
    <property type="entry name" value="Tetracyclin repressor-like, C-terminal domain"/>
    <property type="match status" value="1"/>
</dbReference>
<dbReference type="PANTHER" id="PTHR47506">
    <property type="entry name" value="TRANSCRIPTIONAL REGULATORY PROTEIN"/>
    <property type="match status" value="1"/>
</dbReference>
<dbReference type="Gene3D" id="1.10.357.10">
    <property type="entry name" value="Tetracycline Repressor, domain 2"/>
    <property type="match status" value="1"/>
</dbReference>
<proteinExistence type="predicted"/>